<dbReference type="Pfam" id="PF05685">
    <property type="entry name" value="Uma2"/>
    <property type="match status" value="1"/>
</dbReference>
<name>A0A1C3EGV6_9PLAN</name>
<dbReference type="Gene3D" id="3.90.1570.10">
    <property type="entry name" value="tt1808, chain A"/>
    <property type="match status" value="1"/>
</dbReference>
<organism evidence="2 3">
    <name type="scientific">Planctopirus hydrillae</name>
    <dbReference type="NCBI Taxonomy" id="1841610"/>
    <lineage>
        <taxon>Bacteria</taxon>
        <taxon>Pseudomonadati</taxon>
        <taxon>Planctomycetota</taxon>
        <taxon>Planctomycetia</taxon>
        <taxon>Planctomycetales</taxon>
        <taxon>Planctomycetaceae</taxon>
        <taxon>Planctopirus</taxon>
    </lineage>
</organism>
<dbReference type="STRING" id="1841610.A6X21_19140"/>
<protein>
    <recommendedName>
        <fullName evidence="1">Putative restriction endonuclease domain-containing protein</fullName>
    </recommendedName>
</protein>
<evidence type="ECO:0000259" key="1">
    <source>
        <dbReference type="Pfam" id="PF05685"/>
    </source>
</evidence>
<sequence length="201" mass="21939">MATVTTPHITLQEFLKLEAEAPEGVTLELIEGKLVERPSMTTRGAWHSFVLAQLVARLVLWQDSKLDFQGSVAAGEVRCQLDPESESVVGIDVGVWDQETPSFDPPLYEGPPVVAAEILSPSDTVQGVSSKTELYLKSGVRQVWILDPVWKTVTVFRKGQKPILLGDDDLLSGEGELPGFSVPVSRFFGKLKDVASPSEVH</sequence>
<dbReference type="InterPro" id="IPR012296">
    <property type="entry name" value="Nuclease_put_TT1808"/>
</dbReference>
<dbReference type="SUPFAM" id="SSF52980">
    <property type="entry name" value="Restriction endonuclease-like"/>
    <property type="match status" value="1"/>
</dbReference>
<reference evidence="2 3" key="1">
    <citation type="submission" date="2016-05" db="EMBL/GenBank/DDBJ databases">
        <title>Genomic and physiological characterization of Planctopirus sp. isolated from fresh water lake.</title>
        <authorList>
            <person name="Subhash Y."/>
            <person name="Ramana C."/>
        </authorList>
    </citation>
    <scope>NUCLEOTIDE SEQUENCE [LARGE SCALE GENOMIC DNA]</scope>
    <source>
        <strain evidence="2 3">JC280</strain>
    </source>
</reference>
<gene>
    <name evidence="2" type="ORF">A6X21_19140</name>
</gene>
<evidence type="ECO:0000313" key="2">
    <source>
        <dbReference type="EMBL" id="ODA32492.1"/>
    </source>
</evidence>
<dbReference type="PANTHER" id="PTHR34107">
    <property type="entry name" value="SLL0198 PROTEIN-RELATED"/>
    <property type="match status" value="1"/>
</dbReference>
<dbReference type="InterPro" id="IPR011335">
    <property type="entry name" value="Restrct_endonuc-II-like"/>
</dbReference>
<feature type="domain" description="Putative restriction endonuclease" evidence="1">
    <location>
        <begin position="11"/>
        <end position="184"/>
    </location>
</feature>
<dbReference type="InterPro" id="IPR008538">
    <property type="entry name" value="Uma2"/>
</dbReference>
<keyword evidence="3" id="KW-1185">Reference proteome</keyword>
<dbReference type="Proteomes" id="UP000094828">
    <property type="component" value="Unassembled WGS sequence"/>
</dbReference>
<dbReference type="OrthoDB" id="276303at2"/>
<dbReference type="PANTHER" id="PTHR34107:SF4">
    <property type="entry name" value="SLL1222 PROTEIN"/>
    <property type="match status" value="1"/>
</dbReference>
<comment type="caution">
    <text evidence="2">The sequence shown here is derived from an EMBL/GenBank/DDBJ whole genome shotgun (WGS) entry which is preliminary data.</text>
</comment>
<dbReference type="EMBL" id="LYDR01000063">
    <property type="protein sequence ID" value="ODA32492.1"/>
    <property type="molecule type" value="Genomic_DNA"/>
</dbReference>
<accession>A0A1C3EGV6</accession>
<dbReference type="AlphaFoldDB" id="A0A1C3EGV6"/>
<dbReference type="CDD" id="cd06260">
    <property type="entry name" value="DUF820-like"/>
    <property type="match status" value="1"/>
</dbReference>
<dbReference type="RefSeq" id="WP_068847011.1">
    <property type="nucleotide sequence ID" value="NZ_LYDR01000063.1"/>
</dbReference>
<evidence type="ECO:0000313" key="3">
    <source>
        <dbReference type="Proteomes" id="UP000094828"/>
    </source>
</evidence>
<proteinExistence type="predicted"/>